<comment type="pathway">
    <text evidence="2">Glycolipid biosynthesis; glycosylphosphatidylinositol-anchor biosynthesis.</text>
</comment>
<dbReference type="PANTHER" id="PTHR12982">
    <property type="entry name" value="PHOSPHATIDYLINOSITOL GLYCAN, CLASS C"/>
    <property type="match status" value="1"/>
</dbReference>
<keyword evidence="5 8" id="KW-0812">Transmembrane</keyword>
<comment type="subcellular location">
    <subcellularLocation>
        <location evidence="1">Membrane</location>
        <topology evidence="1">Multi-pass membrane protein</topology>
    </subcellularLocation>
</comment>
<dbReference type="InterPro" id="IPR009450">
    <property type="entry name" value="Plno_GlcNAc_GPI2"/>
</dbReference>
<dbReference type="Proteomes" id="UP001195914">
    <property type="component" value="Unassembled WGS sequence"/>
</dbReference>
<keyword evidence="7 8" id="KW-0472">Membrane</keyword>
<dbReference type="Pfam" id="PF06432">
    <property type="entry name" value="GPI2"/>
    <property type="match status" value="1"/>
</dbReference>
<gene>
    <name evidence="9" type="ORF">X943_001516</name>
</gene>
<dbReference type="GO" id="GO:0006506">
    <property type="term" value="P:GPI anchor biosynthetic process"/>
    <property type="evidence" value="ECO:0007669"/>
    <property type="project" value="UniProtKB-KW"/>
</dbReference>
<name>A0AAD9GD35_BABDI</name>
<comment type="similarity">
    <text evidence="3">Belongs to the PIGC family.</text>
</comment>
<evidence type="ECO:0000313" key="9">
    <source>
        <dbReference type="EMBL" id="KAK1936120.1"/>
    </source>
</evidence>
<dbReference type="PANTHER" id="PTHR12982:SF0">
    <property type="entry name" value="PHOSPHATIDYLINOSITOL N-ACETYLGLUCOSAMINYLTRANSFERASE SUBUNIT C"/>
    <property type="match status" value="1"/>
</dbReference>
<proteinExistence type="inferred from homology"/>
<evidence type="ECO:0000256" key="5">
    <source>
        <dbReference type="ARBA" id="ARBA00022692"/>
    </source>
</evidence>
<reference evidence="9" key="1">
    <citation type="journal article" date="2014" name="Nucleic Acids Res.">
        <title>The evolutionary dynamics of variant antigen genes in Babesia reveal a history of genomic innovation underlying host-parasite interaction.</title>
        <authorList>
            <person name="Jackson A.P."/>
            <person name="Otto T.D."/>
            <person name="Darby A."/>
            <person name="Ramaprasad A."/>
            <person name="Xia D."/>
            <person name="Echaide I.E."/>
            <person name="Farber M."/>
            <person name="Gahlot S."/>
            <person name="Gamble J."/>
            <person name="Gupta D."/>
            <person name="Gupta Y."/>
            <person name="Jackson L."/>
            <person name="Malandrin L."/>
            <person name="Malas T.B."/>
            <person name="Moussa E."/>
            <person name="Nair M."/>
            <person name="Reid A.J."/>
            <person name="Sanders M."/>
            <person name="Sharma J."/>
            <person name="Tracey A."/>
            <person name="Quail M.A."/>
            <person name="Weir W."/>
            <person name="Wastling J.M."/>
            <person name="Hall N."/>
            <person name="Willadsen P."/>
            <person name="Lingelbach K."/>
            <person name="Shiels B."/>
            <person name="Tait A."/>
            <person name="Berriman M."/>
            <person name="Allred D.R."/>
            <person name="Pain A."/>
        </authorList>
    </citation>
    <scope>NUCLEOTIDE SEQUENCE</scope>
    <source>
        <strain evidence="9">1802A</strain>
    </source>
</reference>
<keyword evidence="6 8" id="KW-1133">Transmembrane helix</keyword>
<evidence type="ECO:0000256" key="6">
    <source>
        <dbReference type="ARBA" id="ARBA00022989"/>
    </source>
</evidence>
<evidence type="ECO:0000313" key="10">
    <source>
        <dbReference type="Proteomes" id="UP001195914"/>
    </source>
</evidence>
<evidence type="ECO:0000256" key="1">
    <source>
        <dbReference type="ARBA" id="ARBA00004141"/>
    </source>
</evidence>
<dbReference type="AlphaFoldDB" id="A0AAD9GD35"/>
<dbReference type="EMBL" id="JAHBMH010000044">
    <property type="protein sequence ID" value="KAK1936120.1"/>
    <property type="molecule type" value="Genomic_DNA"/>
</dbReference>
<keyword evidence="10" id="KW-1185">Reference proteome</keyword>
<feature type="transmembrane region" description="Helical" evidence="8">
    <location>
        <begin position="206"/>
        <end position="235"/>
    </location>
</feature>
<comment type="caution">
    <text evidence="9">The sequence shown here is derived from an EMBL/GenBank/DDBJ whole genome shotgun (WGS) entry which is preliminary data.</text>
</comment>
<evidence type="ECO:0000256" key="4">
    <source>
        <dbReference type="ARBA" id="ARBA00022502"/>
    </source>
</evidence>
<feature type="transmembrane region" description="Helical" evidence="8">
    <location>
        <begin position="73"/>
        <end position="94"/>
    </location>
</feature>
<evidence type="ECO:0000256" key="7">
    <source>
        <dbReference type="ARBA" id="ARBA00023136"/>
    </source>
</evidence>
<protein>
    <submittedName>
        <fullName evidence="9">Uncharacterized protein</fullName>
    </submittedName>
</protein>
<organism evidence="9 10">
    <name type="scientific">Babesia divergens</name>
    <dbReference type="NCBI Taxonomy" id="32595"/>
    <lineage>
        <taxon>Eukaryota</taxon>
        <taxon>Sar</taxon>
        <taxon>Alveolata</taxon>
        <taxon>Apicomplexa</taxon>
        <taxon>Aconoidasida</taxon>
        <taxon>Piroplasmida</taxon>
        <taxon>Babesiidae</taxon>
        <taxon>Babesia</taxon>
    </lineage>
</organism>
<dbReference type="GO" id="GO:0000506">
    <property type="term" value="C:glycosylphosphatidylinositol-N-acetylglucosaminyltransferase (GPI-GnT) complex"/>
    <property type="evidence" value="ECO:0007669"/>
    <property type="project" value="TreeGrafter"/>
</dbReference>
<accession>A0AAD9GD35</accession>
<sequence>MGTIKPWERVMYKRQPYPPNYISEHFLSGLNENGINSYSLRDVCPKTLLLTQNVSTMLLMVRMYVMIKDDLIPLAYAECATMLAIVLLFLLMYLTKAPKIGEFRCSSVYASADHYRNVRFSFVVYVTLKILQPALQTLTSSFSYNTVYDGYVRNVDALPMNCLVLVAILIASRFGCPKKVSAITRCRTFSLLPLLQRFLMDCRSSLYIYVFTLVMVLVTCRGLYSFHVILVPVYIVGLEHSLSQHSVTSPAHGILTKCPETGSLSRN</sequence>
<keyword evidence="4" id="KW-0337">GPI-anchor biosynthesis</keyword>
<evidence type="ECO:0000256" key="3">
    <source>
        <dbReference type="ARBA" id="ARBA00008321"/>
    </source>
</evidence>
<evidence type="ECO:0000256" key="2">
    <source>
        <dbReference type="ARBA" id="ARBA00004687"/>
    </source>
</evidence>
<evidence type="ECO:0000256" key="8">
    <source>
        <dbReference type="SAM" id="Phobius"/>
    </source>
</evidence>
<reference evidence="9" key="2">
    <citation type="submission" date="2021-05" db="EMBL/GenBank/DDBJ databases">
        <authorList>
            <person name="Pain A."/>
        </authorList>
    </citation>
    <scope>NUCLEOTIDE SEQUENCE</scope>
    <source>
        <strain evidence="9">1802A</strain>
    </source>
</reference>